<dbReference type="SUPFAM" id="SSF56784">
    <property type="entry name" value="HAD-like"/>
    <property type="match status" value="1"/>
</dbReference>
<comment type="caution">
    <text evidence="1">The sequence shown here is derived from an EMBL/GenBank/DDBJ whole genome shotgun (WGS) entry which is preliminary data.</text>
</comment>
<dbReference type="InterPro" id="IPR036412">
    <property type="entry name" value="HAD-like_sf"/>
</dbReference>
<proteinExistence type="predicted"/>
<dbReference type="Pfam" id="PF12710">
    <property type="entry name" value="HAD"/>
    <property type="match status" value="1"/>
</dbReference>
<protein>
    <recommendedName>
        <fullName evidence="3">Haloacid dehalogenase-like hydrolase</fullName>
    </recommendedName>
</protein>
<dbReference type="AlphaFoldDB" id="A0A2H0V5A8"/>
<evidence type="ECO:0008006" key="3">
    <source>
        <dbReference type="Google" id="ProtNLM"/>
    </source>
</evidence>
<dbReference type="NCBIfam" id="TIGR01488">
    <property type="entry name" value="HAD-SF-IB"/>
    <property type="match status" value="1"/>
</dbReference>
<evidence type="ECO:0000313" key="2">
    <source>
        <dbReference type="Proteomes" id="UP000229901"/>
    </source>
</evidence>
<dbReference type="Proteomes" id="UP000229901">
    <property type="component" value="Unassembled WGS sequence"/>
</dbReference>
<dbReference type="EMBL" id="PFAP01000011">
    <property type="protein sequence ID" value="PIR94252.1"/>
    <property type="molecule type" value="Genomic_DNA"/>
</dbReference>
<dbReference type="PANTHER" id="PTHR43344">
    <property type="entry name" value="PHOSPHOSERINE PHOSPHATASE"/>
    <property type="match status" value="1"/>
</dbReference>
<gene>
    <name evidence="1" type="ORF">COT97_02045</name>
</gene>
<evidence type="ECO:0000313" key="1">
    <source>
        <dbReference type="EMBL" id="PIR94252.1"/>
    </source>
</evidence>
<dbReference type="InterPro" id="IPR050582">
    <property type="entry name" value="HAD-like_SerB"/>
</dbReference>
<sequence>MKQPKGVLLTDFDGTVKRNSIFLDIVHEMVRVGLLNEQVAAEIDAFKESWEAREGSFDDYMMKAVRLFEANLAGVAVSEYDAVVERVLSREKNNLYRFSRALIQKKIDDGWFVCGISASPESAVKAFARAWGMHEAHGTKMFKKDGVFTGERTLLDREGKQKVIRGVLERFPDVPRAKIWACGDTTGDFPMLMMPEVGTSICINPSADLMKAVLDGGYDAVTKTWFVIERKDVIYEFWAFPGQISRAYRIHRVDTGLLAGNSVYFDEFRSVERVEIEMFYDTSNNNRTLLS</sequence>
<organism evidence="1 2">
    <name type="scientific">Candidatus Falkowbacteria bacterium CG10_big_fil_rev_8_21_14_0_10_39_11</name>
    <dbReference type="NCBI Taxonomy" id="1974565"/>
    <lineage>
        <taxon>Bacteria</taxon>
        <taxon>Candidatus Falkowiibacteriota</taxon>
    </lineage>
</organism>
<reference evidence="2" key="1">
    <citation type="submission" date="2017-09" db="EMBL/GenBank/DDBJ databases">
        <title>Depth-based differentiation of microbial function through sediment-hosted aquifers and enrichment of novel symbionts in the deep terrestrial subsurface.</title>
        <authorList>
            <person name="Probst A.J."/>
            <person name="Ladd B."/>
            <person name="Jarett J.K."/>
            <person name="Geller-Mcgrath D.E."/>
            <person name="Sieber C.M.K."/>
            <person name="Emerson J.B."/>
            <person name="Anantharaman K."/>
            <person name="Thomas B.C."/>
            <person name="Malmstrom R."/>
            <person name="Stieglmeier M."/>
            <person name="Klingl A."/>
            <person name="Woyke T."/>
            <person name="Ryan C.M."/>
            <person name="Banfield J.F."/>
        </authorList>
    </citation>
    <scope>NUCLEOTIDE SEQUENCE [LARGE SCALE GENOMIC DNA]</scope>
</reference>
<accession>A0A2H0V5A8</accession>
<dbReference type="Gene3D" id="3.40.50.1000">
    <property type="entry name" value="HAD superfamily/HAD-like"/>
    <property type="match status" value="1"/>
</dbReference>
<name>A0A2H0V5A8_9BACT</name>
<dbReference type="InterPro" id="IPR023214">
    <property type="entry name" value="HAD_sf"/>
</dbReference>